<dbReference type="EMBL" id="FQVQ01000002">
    <property type="protein sequence ID" value="SHE98367.1"/>
    <property type="molecule type" value="Genomic_DNA"/>
</dbReference>
<evidence type="ECO:0000256" key="1">
    <source>
        <dbReference type="SAM" id="SignalP"/>
    </source>
</evidence>
<proteinExistence type="predicted"/>
<dbReference type="PROSITE" id="PS51257">
    <property type="entry name" value="PROKAR_LIPOPROTEIN"/>
    <property type="match status" value="1"/>
</dbReference>
<evidence type="ECO:0000259" key="2">
    <source>
        <dbReference type="Pfam" id="PF14292"/>
    </source>
</evidence>
<evidence type="ECO:0000313" key="4">
    <source>
        <dbReference type="Proteomes" id="UP000184147"/>
    </source>
</evidence>
<evidence type="ECO:0000313" key="3">
    <source>
        <dbReference type="EMBL" id="SHE98367.1"/>
    </source>
</evidence>
<dbReference type="GO" id="GO:2001070">
    <property type="term" value="F:starch binding"/>
    <property type="evidence" value="ECO:0007669"/>
    <property type="project" value="InterPro"/>
</dbReference>
<protein>
    <submittedName>
        <fullName evidence="3">SusE outer membrane protein</fullName>
    </submittedName>
</protein>
<dbReference type="Pfam" id="PF14292">
    <property type="entry name" value="SusE"/>
    <property type="match status" value="1"/>
</dbReference>
<name>A0A1M4XXS6_9FLAO</name>
<dbReference type="Proteomes" id="UP000184147">
    <property type="component" value="Unassembled WGS sequence"/>
</dbReference>
<dbReference type="RefSeq" id="WP_073361607.1">
    <property type="nucleotide sequence ID" value="NZ_FQVQ01000002.1"/>
</dbReference>
<feature type="chain" id="PRO_5012251424" evidence="1">
    <location>
        <begin position="22"/>
        <end position="350"/>
    </location>
</feature>
<dbReference type="GO" id="GO:0019867">
    <property type="term" value="C:outer membrane"/>
    <property type="evidence" value="ECO:0007669"/>
    <property type="project" value="InterPro"/>
</dbReference>
<reference evidence="3 4" key="1">
    <citation type="submission" date="2016-11" db="EMBL/GenBank/DDBJ databases">
        <authorList>
            <person name="Jaros S."/>
            <person name="Januszkiewicz K."/>
            <person name="Wedrychowicz H."/>
        </authorList>
    </citation>
    <scope>NUCLEOTIDE SEQUENCE [LARGE SCALE GENOMIC DNA]</scope>
    <source>
        <strain evidence="3 4">DSM 25660</strain>
    </source>
</reference>
<dbReference type="CDD" id="cd12967">
    <property type="entry name" value="CBM_SusE-F_like_u1"/>
    <property type="match status" value="1"/>
</dbReference>
<gene>
    <name evidence="3" type="ORF">SAMN05444377_102224</name>
</gene>
<dbReference type="AlphaFoldDB" id="A0A1M4XXS6"/>
<dbReference type="Gene3D" id="2.60.40.3620">
    <property type="match status" value="2"/>
</dbReference>
<accession>A0A1M4XXS6</accession>
<organism evidence="3 4">
    <name type="scientific">Flavobacterium fontis</name>
    <dbReference type="NCBI Taxonomy" id="1124188"/>
    <lineage>
        <taxon>Bacteria</taxon>
        <taxon>Pseudomonadati</taxon>
        <taxon>Bacteroidota</taxon>
        <taxon>Flavobacteriia</taxon>
        <taxon>Flavobacteriales</taxon>
        <taxon>Flavobacteriaceae</taxon>
        <taxon>Flavobacterium</taxon>
    </lineage>
</organism>
<feature type="domain" description="SusE outer membrane protein" evidence="2">
    <location>
        <begin position="22"/>
        <end position="129"/>
    </location>
</feature>
<sequence length="350" mass="37012">MKKIVKPILAFALLFGAASCTDEQDLIFTTPPAEFKILSPQSGESVVLSPDTPLNPGLALTWEDADYGAETQVNYTIQVDKSGDNFDTPLDVTSTTTTFATINSDVLNGASVASGLTPFTQGGLEVRIKSTIGTTGSEAKYSDVITYLVTPYSTELPKLAVPGNHQGWNPPTAPRIAASAFGQTDYEGYVWLDGGYKFVAPDAAGNFNWGNTDWGDDGSFSGVLVATGESDCTAAAGYYRVQANTTTLAYTVTPTTWGIIGSATPGGWDNSTPLTYNATTKKWTGTVVLTAAELKFRANNAWTINLGGDGNDDGSMDYDGPNIASPGAGTYLVELDLSNPRKYSYTLTAQ</sequence>
<keyword evidence="1" id="KW-0732">Signal</keyword>
<dbReference type="STRING" id="1124188.SAMN05444377_102224"/>
<dbReference type="OrthoDB" id="975117at2"/>
<dbReference type="InterPro" id="IPR025970">
    <property type="entry name" value="SusE"/>
</dbReference>
<feature type="signal peptide" evidence="1">
    <location>
        <begin position="1"/>
        <end position="21"/>
    </location>
</feature>
<dbReference type="CDD" id="cd12956">
    <property type="entry name" value="CBM_SusE-F_like"/>
    <property type="match status" value="1"/>
</dbReference>
<keyword evidence="4" id="KW-1185">Reference proteome</keyword>